<dbReference type="SMART" id="SM00530">
    <property type="entry name" value="HTH_XRE"/>
    <property type="match status" value="1"/>
</dbReference>
<accession>A8MGQ2</accession>
<dbReference type="InterPro" id="IPR010982">
    <property type="entry name" value="Lambda_DNA-bd_dom_sf"/>
</dbReference>
<dbReference type="HOGENOM" id="CLU_066192_44_5_9"/>
<proteinExistence type="predicted"/>
<keyword evidence="3" id="KW-1185">Reference proteome</keyword>
<dbReference type="GO" id="GO:0003677">
    <property type="term" value="F:DNA binding"/>
    <property type="evidence" value="ECO:0007669"/>
    <property type="project" value="InterPro"/>
</dbReference>
<reference evidence="3" key="1">
    <citation type="submission" date="2007-10" db="EMBL/GenBank/DDBJ databases">
        <title>Complete genome of Alkaliphilus oremlandii OhILAs.</title>
        <authorList>
            <person name="Copeland A."/>
            <person name="Lucas S."/>
            <person name="Lapidus A."/>
            <person name="Barry K."/>
            <person name="Detter J.C."/>
            <person name="Glavina del Rio T."/>
            <person name="Hammon N."/>
            <person name="Israni S."/>
            <person name="Dalin E."/>
            <person name="Tice H."/>
            <person name="Pitluck S."/>
            <person name="Chain P."/>
            <person name="Malfatti S."/>
            <person name="Shin M."/>
            <person name="Vergez L."/>
            <person name="Schmutz J."/>
            <person name="Larimer F."/>
            <person name="Land M."/>
            <person name="Hauser L."/>
            <person name="Kyrpides N."/>
            <person name="Mikhailova N."/>
            <person name="Stolz J.F."/>
            <person name="Dawson A."/>
            <person name="Fisher E."/>
            <person name="Crable B."/>
            <person name="Perera E."/>
            <person name="Lisak J."/>
            <person name="Ranganathan M."/>
            <person name="Basu P."/>
            <person name="Richardson P."/>
        </authorList>
    </citation>
    <scope>NUCLEOTIDE SEQUENCE [LARGE SCALE GENOMIC DNA]</scope>
    <source>
        <strain evidence="3">OhILAs</strain>
    </source>
</reference>
<dbReference type="EMBL" id="CP000853">
    <property type="protein sequence ID" value="ABW18596.1"/>
    <property type="molecule type" value="Genomic_DNA"/>
</dbReference>
<dbReference type="STRING" id="350688.Clos_1049"/>
<dbReference type="RefSeq" id="WP_012158908.1">
    <property type="nucleotide sequence ID" value="NC_009922.1"/>
</dbReference>
<organism evidence="2 3">
    <name type="scientific">Alkaliphilus oremlandii (strain OhILAs)</name>
    <name type="common">Clostridium oremlandii (strain OhILAs)</name>
    <dbReference type="NCBI Taxonomy" id="350688"/>
    <lineage>
        <taxon>Bacteria</taxon>
        <taxon>Bacillati</taxon>
        <taxon>Bacillota</taxon>
        <taxon>Clostridia</taxon>
        <taxon>Peptostreptococcales</taxon>
        <taxon>Natronincolaceae</taxon>
        <taxon>Alkaliphilus</taxon>
    </lineage>
</organism>
<evidence type="ECO:0000313" key="2">
    <source>
        <dbReference type="EMBL" id="ABW18596.1"/>
    </source>
</evidence>
<evidence type="ECO:0000259" key="1">
    <source>
        <dbReference type="PROSITE" id="PS50943"/>
    </source>
</evidence>
<feature type="domain" description="HTH cro/C1-type" evidence="1">
    <location>
        <begin position="4"/>
        <end position="59"/>
    </location>
</feature>
<name>A8MGQ2_ALKOO</name>
<dbReference type="CDD" id="cd00093">
    <property type="entry name" value="HTH_XRE"/>
    <property type="match status" value="1"/>
</dbReference>
<dbReference type="Pfam" id="PF01381">
    <property type="entry name" value="HTH_3"/>
    <property type="match status" value="1"/>
</dbReference>
<dbReference type="PROSITE" id="PS50943">
    <property type="entry name" value="HTH_CROC1"/>
    <property type="match status" value="1"/>
</dbReference>
<dbReference type="SUPFAM" id="SSF47413">
    <property type="entry name" value="lambda repressor-like DNA-binding domains"/>
    <property type="match status" value="1"/>
</dbReference>
<evidence type="ECO:0000313" key="3">
    <source>
        <dbReference type="Proteomes" id="UP000000269"/>
    </source>
</evidence>
<sequence length="74" mass="8517">MKSLQNYRNEKGYTQAYMAKKLGVSIAAYNLYENGGRKIPRKAALKIMEVLEIENIEEIFLPSSFTLSENRKQS</sequence>
<dbReference type="KEGG" id="aoe:Clos_1049"/>
<dbReference type="Gene3D" id="1.10.260.40">
    <property type="entry name" value="lambda repressor-like DNA-binding domains"/>
    <property type="match status" value="1"/>
</dbReference>
<gene>
    <name evidence="2" type="ordered locus">Clos_1049</name>
</gene>
<dbReference type="InterPro" id="IPR001387">
    <property type="entry name" value="Cro/C1-type_HTH"/>
</dbReference>
<dbReference type="OrthoDB" id="1757480at2"/>
<protein>
    <submittedName>
        <fullName evidence="2">Transcriptional regulator, XRE family</fullName>
    </submittedName>
</protein>
<dbReference type="eggNOG" id="COG1396">
    <property type="taxonomic scope" value="Bacteria"/>
</dbReference>
<dbReference type="Proteomes" id="UP000000269">
    <property type="component" value="Chromosome"/>
</dbReference>
<dbReference type="AlphaFoldDB" id="A8MGQ2"/>